<organism evidence="3 4">
    <name type="scientific">Methylocystis bryophila</name>
    <dbReference type="NCBI Taxonomy" id="655015"/>
    <lineage>
        <taxon>Bacteria</taxon>
        <taxon>Pseudomonadati</taxon>
        <taxon>Pseudomonadota</taxon>
        <taxon>Alphaproteobacteria</taxon>
        <taxon>Hyphomicrobiales</taxon>
        <taxon>Methylocystaceae</taxon>
        <taxon>Methylocystis</taxon>
    </lineage>
</organism>
<protein>
    <recommendedName>
        <fullName evidence="2">HEPN domain-containing protein</fullName>
    </recommendedName>
</protein>
<evidence type="ECO:0000256" key="1">
    <source>
        <dbReference type="ARBA" id="ARBA00038248"/>
    </source>
</evidence>
<name>A0A1W6MVD6_9HYPH</name>
<dbReference type="EMBL" id="CP019948">
    <property type="protein sequence ID" value="ARN81573.1"/>
    <property type="molecule type" value="Genomic_DNA"/>
</dbReference>
<gene>
    <name evidence="3" type="ORF">B1812_11400</name>
</gene>
<dbReference type="RefSeq" id="WP_085771689.1">
    <property type="nucleotide sequence ID" value="NZ_AP027149.1"/>
</dbReference>
<dbReference type="Pfam" id="PF05168">
    <property type="entry name" value="HEPN"/>
    <property type="match status" value="1"/>
</dbReference>
<proteinExistence type="inferred from homology"/>
<evidence type="ECO:0000313" key="3">
    <source>
        <dbReference type="EMBL" id="ARN81573.1"/>
    </source>
</evidence>
<comment type="similarity">
    <text evidence="1">Belongs to the UPF0332 family.</text>
</comment>
<dbReference type="InterPro" id="IPR007842">
    <property type="entry name" value="HEPN_dom"/>
</dbReference>
<evidence type="ECO:0000313" key="4">
    <source>
        <dbReference type="Proteomes" id="UP000193978"/>
    </source>
</evidence>
<dbReference type="OrthoDB" id="8450516at2"/>
<reference evidence="3 4" key="1">
    <citation type="submission" date="2017-02" db="EMBL/GenBank/DDBJ databases">
        <authorList>
            <person name="Peterson S.W."/>
        </authorList>
    </citation>
    <scope>NUCLEOTIDE SEQUENCE [LARGE SCALE GENOMIC DNA]</scope>
    <source>
        <strain evidence="3 4">S285</strain>
    </source>
</reference>
<keyword evidence="4" id="KW-1185">Reference proteome</keyword>
<dbReference type="KEGG" id="mbry:B1812_11400"/>
<dbReference type="PANTHER" id="PTHR36565:SF1">
    <property type="entry name" value="UPF0332 PROTEIN TM_1000"/>
    <property type="match status" value="1"/>
</dbReference>
<dbReference type="AlphaFoldDB" id="A0A1W6MVD6"/>
<feature type="domain" description="HEPN" evidence="2">
    <location>
        <begin position="7"/>
        <end position="124"/>
    </location>
</feature>
<dbReference type="Proteomes" id="UP000193978">
    <property type="component" value="Chromosome"/>
</dbReference>
<evidence type="ECO:0000259" key="2">
    <source>
        <dbReference type="Pfam" id="PF05168"/>
    </source>
</evidence>
<accession>A0A1W6MVD6</accession>
<sequence length="130" mass="14116">MKPQSAAFLEKARALLEEAETMLRVDLNDAAGRTAYLAGFHAAQALIFEAMARVGKTHSGVRSEFARLVKNEPRLDNELRGFLGYAYQLKEIADYELGSGSKVSAENARAALLTARRFVACVEGLLPADG</sequence>
<dbReference type="InterPro" id="IPR052226">
    <property type="entry name" value="UPF0332_toxin"/>
</dbReference>
<dbReference type="STRING" id="655015.B1812_11400"/>
<dbReference type="PANTHER" id="PTHR36565">
    <property type="entry name" value="UPF0332 PROTEIN TM_1000"/>
    <property type="match status" value="1"/>
</dbReference>
<dbReference type="Gene3D" id="1.20.120.330">
    <property type="entry name" value="Nucleotidyltransferases domain 2"/>
    <property type="match status" value="1"/>
</dbReference>